<reference evidence="2 3" key="1">
    <citation type="submission" date="2014-04" db="EMBL/GenBank/DDBJ databases">
        <title>Comparative Genomics of Cryptosporidium Species.</title>
        <authorList>
            <person name="Silva J.C."/>
            <person name="Su Q."/>
            <person name="Chalmers R."/>
            <person name="Chibucos M.C."/>
            <person name="Elwin K."/>
            <person name="Godinez A."/>
            <person name="Guo F."/>
            <person name="Huynh K."/>
            <person name="Orvis J."/>
            <person name="Ott S."/>
            <person name="Sadzewicz L."/>
            <person name="Sengamalay N."/>
            <person name="Shetty A."/>
            <person name="Sun M."/>
            <person name="Tallon L."/>
            <person name="Xiao L."/>
            <person name="Zhang H."/>
            <person name="Fraser C.M."/>
            <person name="Zhu G."/>
            <person name="Kissinger J."/>
            <person name="Widmer G."/>
        </authorList>
    </citation>
    <scope>NUCLEOTIDE SEQUENCE [LARGE SCALE GENOMIC DNA]</scope>
    <source>
        <strain evidence="2 3">UKMEL1</strain>
    </source>
</reference>
<proteinExistence type="predicted"/>
<keyword evidence="3" id="KW-1185">Reference proteome</keyword>
<name>A0A2P4Z5B5_9CRYT</name>
<dbReference type="Proteomes" id="UP000236928">
    <property type="component" value="Unassembled WGS sequence"/>
</dbReference>
<evidence type="ECO:0000256" key="1">
    <source>
        <dbReference type="SAM" id="MobiDB-lite"/>
    </source>
</evidence>
<evidence type="ECO:0000313" key="3">
    <source>
        <dbReference type="Proteomes" id="UP000236928"/>
    </source>
</evidence>
<feature type="region of interest" description="Disordered" evidence="1">
    <location>
        <begin position="968"/>
        <end position="999"/>
    </location>
</feature>
<dbReference type="AlphaFoldDB" id="A0A2P4Z5B5"/>
<gene>
    <name evidence="2" type="ORF">CmeUKMEL1_16605</name>
</gene>
<comment type="caution">
    <text evidence="2">The sequence shown here is derived from an EMBL/GenBank/DDBJ whole genome shotgun (WGS) entry which is preliminary data.</text>
</comment>
<dbReference type="EMBL" id="JIBK01000050">
    <property type="protein sequence ID" value="POM85275.1"/>
    <property type="molecule type" value="Genomic_DNA"/>
</dbReference>
<dbReference type="VEuPathDB" id="CryptoDB:CmeUKMEL1_16605"/>
<sequence>MDFYNEIAGKRKINESMQIRSRQGLEELNLNTSNNNLDQVSIYNSELNISKINGNFLNFYSSRNSNTNTICTENLHHVGLESHQIFVTDGSNVSKIDIEIDTKKKIVLSILNILKNHAAETHYSSGADSKNLLYFYSLFQDCVSNFLIEGFESLIIDSMIDILLPVSNLFYGMELECDFQNYNAIPSILYYYLVGMAPNNILLSEKPFININLSEKASSFLLPISRAFSEVDYAWLTRQNFPDLSAESNNENRYSKLENSKKTINIFSEEQIPKLIMKIVSYLKNISLIANCDKLLEKHSITYLFKDNSIACDSNQTPFYIGRLLEICFSKHQKEFTSIFLQLNGPLVIIPFIYYSSIQDFFLRFFGIIGNNCQQESKFGEYSSSLLDFEYLESNQENFVSEFGTAKPYIQEQLLEVGISPIIYEWVIESDFIQNLFSPILDLMSYNQEYFVEKSEFKFRSNIINIASGIIEVIFRLVEYLKPEHTGLPLNMTSIGLKWLTLSSELNNLGSLYFQNGFNKNLNLSCGAKNEISNSVKFVNIEYSVIEGNQFYNSSFKTSEKIGENNNFEYENSWNRVNSNEIPNQEIDFNGKSEDDTSYGTEANNCSALATNDGDVIKNLSIYQILENSKQFLSNLIIDSSMLKIFCELSVHNSKDIINENVYLLKLRSLSILEEILNLAFSTNINIIGCLKTKIINTIKPYLTKFCEFIISKFEIDTNSKEIAYMVSLLTIIKITLLYDEEHELINYLNTEFWVWLLDIFIKRRENGHISIQCKTIFELGLKFGSYSTLENLFNKVKLVDKLSKFIYDGTDLDGNLIEEKEFVNKKTGKRIRRVFGLIYNLFIVLEQIYNNFLKIIVPNNPCIYEIIKNVIFLQLNNYNKMDDQTMEMLGLLIKNEFEINYLSQDSEKIEFEGLVDMDPQKISLMANLSCSTKFHEFAKSYQNQNKTNDIQNSFSKAENLTSKVTKNIENSKLNPNTSKKNTNSEDPLNCNEINTSNNRSPSKMLRSYFSGSIVDLFNCNENCECPKWSFCNVLNKLKIEKNCSAGIPNFPILSLEESKKIRETRKRQIKLYSSAQKNN</sequence>
<accession>A0A2P4Z5B5</accession>
<organism evidence="2 3">
    <name type="scientific">Cryptosporidium meleagridis</name>
    <dbReference type="NCBI Taxonomy" id="93969"/>
    <lineage>
        <taxon>Eukaryota</taxon>
        <taxon>Sar</taxon>
        <taxon>Alveolata</taxon>
        <taxon>Apicomplexa</taxon>
        <taxon>Conoidasida</taxon>
        <taxon>Coccidia</taxon>
        <taxon>Eucoccidiorida</taxon>
        <taxon>Eimeriorina</taxon>
        <taxon>Cryptosporidiidae</taxon>
        <taxon>Cryptosporidium</taxon>
    </lineage>
</organism>
<dbReference type="OrthoDB" id="338675at2759"/>
<protein>
    <submittedName>
        <fullName evidence="2">Uncharacterized protein</fullName>
    </submittedName>
</protein>
<evidence type="ECO:0000313" key="2">
    <source>
        <dbReference type="EMBL" id="POM85275.1"/>
    </source>
</evidence>